<organism evidence="1">
    <name type="scientific">bioreactor metagenome</name>
    <dbReference type="NCBI Taxonomy" id="1076179"/>
    <lineage>
        <taxon>unclassified sequences</taxon>
        <taxon>metagenomes</taxon>
        <taxon>ecological metagenomes</taxon>
    </lineage>
</organism>
<evidence type="ECO:0008006" key="2">
    <source>
        <dbReference type="Google" id="ProtNLM"/>
    </source>
</evidence>
<sequence length="305" mass="34717">MYMQSTSKVLMVRPVRFGFNEQTAGNNSFQKRGYELSAQDMALEEFDNFVSLLRANNVEVVVVEDTPEPHTPDSIFPNNWFSTHASGELVLYPMCAPNRRLERKESVLNVIKEIGERGKMRRIVDLTHWESENLFLEGTGSLIFDRKNRIVFACRSPRCDIAVLEDLCEKLDYEFLDFGAYDRDGKPIYHTNVMMCVGDKFVVACLDSIKNIDERTEFISFVEDCDKELIEISIDQMEQFAGNMLQLRSTGGEPLLIMSATAKRALTTDQLESLMSYCKIISPELESIETNGGGSARCMLAEIFF</sequence>
<protein>
    <recommendedName>
        <fullName evidence="2">Amidinotransferase</fullName>
    </recommendedName>
</protein>
<dbReference type="SUPFAM" id="SSF55909">
    <property type="entry name" value="Pentein"/>
    <property type="match status" value="1"/>
</dbReference>
<dbReference type="PIRSF" id="PIRSF028188">
    <property type="entry name" value="Amdntrnsf_FN0238"/>
    <property type="match status" value="1"/>
</dbReference>
<dbReference type="InterPro" id="IPR014541">
    <property type="entry name" value="Amdntrnsf_FN0238"/>
</dbReference>
<reference evidence="1" key="1">
    <citation type="submission" date="2019-08" db="EMBL/GenBank/DDBJ databases">
        <authorList>
            <person name="Kucharzyk K."/>
            <person name="Murdoch R.W."/>
            <person name="Higgins S."/>
            <person name="Loffler F."/>
        </authorList>
    </citation>
    <scope>NUCLEOTIDE SEQUENCE</scope>
</reference>
<comment type="caution">
    <text evidence="1">The sequence shown here is derived from an EMBL/GenBank/DDBJ whole genome shotgun (WGS) entry which is preliminary data.</text>
</comment>
<gene>
    <name evidence="1" type="ORF">SDC9_41082</name>
</gene>
<dbReference type="Gene3D" id="3.75.10.10">
    <property type="entry name" value="L-arginine/glycine Amidinotransferase, Chain A"/>
    <property type="match status" value="1"/>
</dbReference>
<evidence type="ECO:0000313" key="1">
    <source>
        <dbReference type="EMBL" id="MPL94921.1"/>
    </source>
</evidence>
<dbReference type="NCBIfam" id="NF046062">
    <property type="entry name" value="citrull_CtlX"/>
    <property type="match status" value="1"/>
</dbReference>
<name>A0A644VU44_9ZZZZ</name>
<dbReference type="Pfam" id="PF19420">
    <property type="entry name" value="DDAH_eukar"/>
    <property type="match status" value="1"/>
</dbReference>
<dbReference type="PANTHER" id="PTHR43224:SF1">
    <property type="entry name" value="AMIDINOTRANSFERASE"/>
    <property type="match status" value="1"/>
</dbReference>
<accession>A0A644VU44</accession>
<dbReference type="EMBL" id="VSSQ01000447">
    <property type="protein sequence ID" value="MPL94921.1"/>
    <property type="molecule type" value="Genomic_DNA"/>
</dbReference>
<dbReference type="PANTHER" id="PTHR43224">
    <property type="entry name" value="AMIDINOTRANSFERASE"/>
    <property type="match status" value="1"/>
</dbReference>
<dbReference type="AlphaFoldDB" id="A0A644VU44"/>
<proteinExistence type="predicted"/>